<gene>
    <name evidence="1" type="ORF">SAMN05444141_10911</name>
</gene>
<proteinExistence type="predicted"/>
<accession>A0A1I7DJI5</accession>
<evidence type="ECO:0000313" key="1">
    <source>
        <dbReference type="EMBL" id="SFU11872.1"/>
    </source>
</evidence>
<dbReference type="SUPFAM" id="SSF69635">
    <property type="entry name" value="Type III secretory system chaperone-like"/>
    <property type="match status" value="1"/>
</dbReference>
<name>A0A1I7DJI5_9HYPH</name>
<reference evidence="2" key="1">
    <citation type="submission" date="2016-10" db="EMBL/GenBank/DDBJ databases">
        <authorList>
            <person name="Varghese N."/>
            <person name="Submissions S."/>
        </authorList>
    </citation>
    <scope>NUCLEOTIDE SEQUENCE [LARGE SCALE GENOMIC DNA]</scope>
    <source>
        <strain evidence="2">DSM 17465</strain>
    </source>
</reference>
<dbReference type="Pfam" id="PF05932">
    <property type="entry name" value="CesT"/>
    <property type="match status" value="1"/>
</dbReference>
<dbReference type="RefSeq" id="WP_054783610.1">
    <property type="nucleotide sequence ID" value="NZ_FPBD01000009.1"/>
</dbReference>
<dbReference type="Proteomes" id="UP000183371">
    <property type="component" value="Unassembled WGS sequence"/>
</dbReference>
<dbReference type="GO" id="GO:0030254">
    <property type="term" value="P:protein secretion by the type III secretion system"/>
    <property type="evidence" value="ECO:0007669"/>
    <property type="project" value="InterPro"/>
</dbReference>
<organism evidence="1 2">
    <name type="scientific">Pseudovibrio denitrificans</name>
    <dbReference type="NCBI Taxonomy" id="258256"/>
    <lineage>
        <taxon>Bacteria</taxon>
        <taxon>Pseudomonadati</taxon>
        <taxon>Pseudomonadota</taxon>
        <taxon>Alphaproteobacteria</taxon>
        <taxon>Hyphomicrobiales</taxon>
        <taxon>Stappiaceae</taxon>
        <taxon>Pseudovibrio</taxon>
    </lineage>
</organism>
<dbReference type="InterPro" id="IPR010261">
    <property type="entry name" value="Tir_chaperone"/>
</dbReference>
<sequence>MVSHNEVSKLITEVSDLLVDASTFADPNRDSWLFQFTTGLDVIATLEEDRHALAISSELAPLPEADPAELLAYLLKVNQSWAGTGSLRFAMLADTDKTLTLLWDIPVNGLDRRDLFTALTEFAQRAQGWSELLKSGQITMQDLPTELPENSLKV</sequence>
<protein>
    <submittedName>
        <fullName evidence="1">Tir chaperone protein (CesT) family protein</fullName>
    </submittedName>
</protein>
<keyword evidence="2" id="KW-1185">Reference proteome</keyword>
<dbReference type="Gene3D" id="3.30.1460.10">
    <property type="match status" value="1"/>
</dbReference>
<dbReference type="EMBL" id="FPBD01000009">
    <property type="protein sequence ID" value="SFU11872.1"/>
    <property type="molecule type" value="Genomic_DNA"/>
</dbReference>
<dbReference type="CDD" id="cd16364">
    <property type="entry name" value="T3SC_I-like"/>
    <property type="match status" value="1"/>
</dbReference>
<evidence type="ECO:0000313" key="2">
    <source>
        <dbReference type="Proteomes" id="UP000183371"/>
    </source>
</evidence>
<dbReference type="AlphaFoldDB" id="A0A1I7DJI5"/>